<dbReference type="RefSeq" id="WP_346184808.1">
    <property type="nucleotide sequence ID" value="NZ_BAABCE010000014.1"/>
</dbReference>
<sequence>MGVMGGAGSGAGSGGAGRGLLFRGGDVEELHALVSARFAPHRLTVLDEHPVDGRFRCVHEGGVALYELGYGAEVDVTPGELPEFYNIHVPLSGDGVVTADGVALGSSLSVVNPGQRLSMRWSGETLNRVLIIPRATLDAALAVRLGELPSAPLRFAPVLDPRVGPVGAWLRVVRAFAEFADSELAARSPLGVGHFEQLLVNGLLDAQPHVLSDSVAGRGPAVLPSAVRRAADFCAEHAHEPISVADMAVAARVSVRSLREGFRVHLATTPLAYLRRVRLDLARRDLLAIADGHGLGTVTEVALRWGFAHLGRFTGHYRRVYGEAPSQTLRRRAGYPQKGAVPVVSG</sequence>
<reference evidence="6" key="1">
    <citation type="journal article" date="2019" name="Int. J. Syst. Evol. Microbiol.">
        <title>The Global Catalogue of Microorganisms (GCM) 10K type strain sequencing project: providing services to taxonomists for standard genome sequencing and annotation.</title>
        <authorList>
            <consortium name="The Broad Institute Genomics Platform"/>
            <consortium name="The Broad Institute Genome Sequencing Center for Infectious Disease"/>
            <person name="Wu L."/>
            <person name="Ma J."/>
        </authorList>
    </citation>
    <scope>NUCLEOTIDE SEQUENCE [LARGE SCALE GENOMIC DNA]</scope>
    <source>
        <strain evidence="6">JCM 17656</strain>
    </source>
</reference>
<dbReference type="Pfam" id="PF12833">
    <property type="entry name" value="HTH_18"/>
    <property type="match status" value="1"/>
</dbReference>
<keyword evidence="3" id="KW-0804">Transcription</keyword>
<comment type="caution">
    <text evidence="5">The sequence shown here is derived from an EMBL/GenBank/DDBJ whole genome shotgun (WGS) entry which is preliminary data.</text>
</comment>
<accession>A0ABP6Y1B9</accession>
<keyword evidence="6" id="KW-1185">Reference proteome</keyword>
<evidence type="ECO:0000256" key="1">
    <source>
        <dbReference type="ARBA" id="ARBA00023015"/>
    </source>
</evidence>
<dbReference type="InterPro" id="IPR009057">
    <property type="entry name" value="Homeodomain-like_sf"/>
</dbReference>
<feature type="domain" description="HTH araC/xylS-type" evidence="4">
    <location>
        <begin position="228"/>
        <end position="331"/>
    </location>
</feature>
<evidence type="ECO:0000259" key="4">
    <source>
        <dbReference type="PROSITE" id="PS01124"/>
    </source>
</evidence>
<gene>
    <name evidence="5" type="ORF">GCM10022295_65890</name>
</gene>
<dbReference type="PANTHER" id="PTHR46796">
    <property type="entry name" value="HTH-TYPE TRANSCRIPTIONAL ACTIVATOR RHAS-RELATED"/>
    <property type="match status" value="1"/>
</dbReference>
<evidence type="ECO:0000256" key="2">
    <source>
        <dbReference type="ARBA" id="ARBA00023125"/>
    </source>
</evidence>
<name>A0ABP6Y1B9_9ACTN</name>
<evidence type="ECO:0000313" key="6">
    <source>
        <dbReference type="Proteomes" id="UP001500707"/>
    </source>
</evidence>
<dbReference type="SUPFAM" id="SSF46689">
    <property type="entry name" value="Homeodomain-like"/>
    <property type="match status" value="2"/>
</dbReference>
<dbReference type="Gene3D" id="1.10.10.60">
    <property type="entry name" value="Homeodomain-like"/>
    <property type="match status" value="1"/>
</dbReference>
<keyword evidence="1" id="KW-0805">Transcription regulation</keyword>
<dbReference type="InterPro" id="IPR035418">
    <property type="entry name" value="AraC-bd_2"/>
</dbReference>
<dbReference type="Proteomes" id="UP001500707">
    <property type="component" value="Unassembled WGS sequence"/>
</dbReference>
<dbReference type="InterPro" id="IPR050204">
    <property type="entry name" value="AraC_XylS_family_regulators"/>
</dbReference>
<dbReference type="EMBL" id="BAABCE010000014">
    <property type="protein sequence ID" value="GAA3575116.1"/>
    <property type="molecule type" value="Genomic_DNA"/>
</dbReference>
<evidence type="ECO:0000313" key="5">
    <source>
        <dbReference type="EMBL" id="GAA3575116.1"/>
    </source>
</evidence>
<dbReference type="PANTHER" id="PTHR46796:SF12">
    <property type="entry name" value="HTH-TYPE DNA-BINDING TRANSCRIPTIONAL ACTIVATOR EUTR"/>
    <property type="match status" value="1"/>
</dbReference>
<keyword evidence="2" id="KW-0238">DNA-binding</keyword>
<dbReference type="InterPro" id="IPR018060">
    <property type="entry name" value="HTH_AraC"/>
</dbReference>
<protein>
    <submittedName>
        <fullName evidence="5">AraC family transcriptional regulator</fullName>
    </submittedName>
</protein>
<evidence type="ECO:0000256" key="3">
    <source>
        <dbReference type="ARBA" id="ARBA00023163"/>
    </source>
</evidence>
<dbReference type="SMART" id="SM00342">
    <property type="entry name" value="HTH_ARAC"/>
    <property type="match status" value="1"/>
</dbReference>
<proteinExistence type="predicted"/>
<organism evidence="5 6">
    <name type="scientific">Streptomyces osmaniensis</name>
    <dbReference type="NCBI Taxonomy" id="593134"/>
    <lineage>
        <taxon>Bacteria</taxon>
        <taxon>Bacillati</taxon>
        <taxon>Actinomycetota</taxon>
        <taxon>Actinomycetes</taxon>
        <taxon>Kitasatosporales</taxon>
        <taxon>Streptomycetaceae</taxon>
        <taxon>Streptomyces</taxon>
    </lineage>
</organism>
<dbReference type="Pfam" id="PF14525">
    <property type="entry name" value="AraC_binding_2"/>
    <property type="match status" value="1"/>
</dbReference>
<dbReference type="PROSITE" id="PS01124">
    <property type="entry name" value="HTH_ARAC_FAMILY_2"/>
    <property type="match status" value="1"/>
</dbReference>